<protein>
    <submittedName>
        <fullName evidence="5">ArsR family transcriptional regulator</fullName>
    </submittedName>
</protein>
<evidence type="ECO:0000256" key="1">
    <source>
        <dbReference type="ARBA" id="ARBA00023015"/>
    </source>
</evidence>
<dbReference type="AlphaFoldDB" id="A0A0P9CXJ0"/>
<gene>
    <name evidence="5" type="ORF">SE17_23460</name>
</gene>
<keyword evidence="1" id="KW-0805">Transcription regulation</keyword>
<dbReference type="SMART" id="SM00418">
    <property type="entry name" value="HTH_ARSR"/>
    <property type="match status" value="1"/>
</dbReference>
<comment type="caution">
    <text evidence="5">The sequence shown here is derived from an EMBL/GenBank/DDBJ whole genome shotgun (WGS) entry which is preliminary data.</text>
</comment>
<proteinExistence type="predicted"/>
<evidence type="ECO:0000256" key="3">
    <source>
        <dbReference type="ARBA" id="ARBA00023163"/>
    </source>
</evidence>
<dbReference type="GO" id="GO:0003677">
    <property type="term" value="F:DNA binding"/>
    <property type="evidence" value="ECO:0007669"/>
    <property type="project" value="UniProtKB-KW"/>
</dbReference>
<reference evidence="5 6" key="1">
    <citation type="submission" date="2015-09" db="EMBL/GenBank/DDBJ databases">
        <title>Draft genome sequence of Kouleothrix aurantiaca JCM 19913.</title>
        <authorList>
            <person name="Hemp J."/>
        </authorList>
    </citation>
    <scope>NUCLEOTIDE SEQUENCE [LARGE SCALE GENOMIC DNA]</scope>
    <source>
        <strain evidence="5 6">COM-B</strain>
    </source>
</reference>
<evidence type="ECO:0000313" key="6">
    <source>
        <dbReference type="Proteomes" id="UP000050509"/>
    </source>
</evidence>
<dbReference type="InterPro" id="IPR001845">
    <property type="entry name" value="HTH_ArsR_DNA-bd_dom"/>
</dbReference>
<dbReference type="Pfam" id="PF01022">
    <property type="entry name" value="HTH_5"/>
    <property type="match status" value="1"/>
</dbReference>
<dbReference type="NCBIfam" id="NF033788">
    <property type="entry name" value="HTH_metalloreg"/>
    <property type="match status" value="1"/>
</dbReference>
<dbReference type="InterPro" id="IPR051081">
    <property type="entry name" value="HTH_MetalResp_TranReg"/>
</dbReference>
<organism evidence="5 6">
    <name type="scientific">Kouleothrix aurantiaca</name>
    <dbReference type="NCBI Taxonomy" id="186479"/>
    <lineage>
        <taxon>Bacteria</taxon>
        <taxon>Bacillati</taxon>
        <taxon>Chloroflexota</taxon>
        <taxon>Chloroflexia</taxon>
        <taxon>Chloroflexales</taxon>
        <taxon>Roseiflexineae</taxon>
        <taxon>Roseiflexaceae</taxon>
        <taxon>Kouleothrix</taxon>
    </lineage>
</organism>
<dbReference type="PANTHER" id="PTHR33154:SF18">
    <property type="entry name" value="ARSENICAL RESISTANCE OPERON REPRESSOR"/>
    <property type="match status" value="1"/>
</dbReference>
<dbReference type="GO" id="GO:0003700">
    <property type="term" value="F:DNA-binding transcription factor activity"/>
    <property type="evidence" value="ECO:0007669"/>
    <property type="project" value="InterPro"/>
</dbReference>
<dbReference type="SUPFAM" id="SSF46785">
    <property type="entry name" value="Winged helix' DNA-binding domain"/>
    <property type="match status" value="1"/>
</dbReference>
<accession>A0A0P9CXJ0</accession>
<dbReference type="PROSITE" id="PS50987">
    <property type="entry name" value="HTH_ARSR_2"/>
    <property type="match status" value="1"/>
</dbReference>
<keyword evidence="2" id="KW-0238">DNA-binding</keyword>
<evidence type="ECO:0000259" key="4">
    <source>
        <dbReference type="PROSITE" id="PS50987"/>
    </source>
</evidence>
<name>A0A0P9CXJ0_9CHLR</name>
<keyword evidence="3" id="KW-0804">Transcription</keyword>
<dbReference type="CDD" id="cd00090">
    <property type="entry name" value="HTH_ARSR"/>
    <property type="match status" value="1"/>
</dbReference>
<dbReference type="InterPro" id="IPR011991">
    <property type="entry name" value="ArsR-like_HTH"/>
</dbReference>
<evidence type="ECO:0000313" key="5">
    <source>
        <dbReference type="EMBL" id="KPV51046.1"/>
    </source>
</evidence>
<dbReference type="Proteomes" id="UP000050509">
    <property type="component" value="Unassembled WGS sequence"/>
</dbReference>
<feature type="domain" description="HTH arsR-type" evidence="4">
    <location>
        <begin position="21"/>
        <end position="117"/>
    </location>
</feature>
<dbReference type="InterPro" id="IPR036390">
    <property type="entry name" value="WH_DNA-bd_sf"/>
</dbReference>
<dbReference type="InterPro" id="IPR036388">
    <property type="entry name" value="WH-like_DNA-bd_sf"/>
</dbReference>
<keyword evidence="6" id="KW-1185">Reference proteome</keyword>
<dbReference type="EMBL" id="LJCR01001099">
    <property type="protein sequence ID" value="KPV51046.1"/>
    <property type="molecule type" value="Genomic_DNA"/>
</dbReference>
<dbReference type="PRINTS" id="PR00778">
    <property type="entry name" value="HTHARSR"/>
</dbReference>
<evidence type="ECO:0000256" key="2">
    <source>
        <dbReference type="ARBA" id="ARBA00023125"/>
    </source>
</evidence>
<sequence length="118" mass="13051">MELEARQLGTRCCEGEDLLQLSTPEAQSLSDDVSILAHPIRLQILDMLARNSGQVCVCDLEAALPVKQPTVSHHLKLLRAAGLIDCERHGLWAHYFIQRDALSALYQRVNGHLQGLVG</sequence>
<dbReference type="Gene3D" id="1.10.10.10">
    <property type="entry name" value="Winged helix-like DNA-binding domain superfamily/Winged helix DNA-binding domain"/>
    <property type="match status" value="1"/>
</dbReference>
<dbReference type="PANTHER" id="PTHR33154">
    <property type="entry name" value="TRANSCRIPTIONAL REGULATOR, ARSR FAMILY"/>
    <property type="match status" value="1"/>
</dbReference>